<comment type="caution">
    <text evidence="4">The sequence shown here is derived from an EMBL/GenBank/DDBJ whole genome shotgun (WGS) entry which is preliminary data.</text>
</comment>
<feature type="region of interest" description="Disordered" evidence="3">
    <location>
        <begin position="598"/>
        <end position="653"/>
    </location>
</feature>
<dbReference type="Gene3D" id="1.25.40.20">
    <property type="entry name" value="Ankyrin repeat-containing domain"/>
    <property type="match status" value="1"/>
</dbReference>
<gene>
    <name evidence="4" type="ORF">FisN_19Hh198</name>
</gene>
<feature type="coiled-coil region" evidence="2">
    <location>
        <begin position="450"/>
        <end position="477"/>
    </location>
</feature>
<dbReference type="InParanoid" id="A0A1Z5K0R6"/>
<feature type="compositionally biased region" description="Acidic residues" evidence="3">
    <location>
        <begin position="10"/>
        <end position="42"/>
    </location>
</feature>
<feature type="compositionally biased region" description="Low complexity" evidence="3">
    <location>
        <begin position="43"/>
        <end position="52"/>
    </location>
</feature>
<dbReference type="PROSITE" id="PS50297">
    <property type="entry name" value="ANK_REP_REGION"/>
    <property type="match status" value="1"/>
</dbReference>
<sequence>MPWFWRKAEEDEDEYSSEYDSEDYSSEELDEEDLAANEEPPNDNEQPNAAPEDTVKKIEKEEIQEKETETENPPSRENKATVEKDENGFENQPECVPIEFVKTAKSSARARLDSGLTFGDEEDRDKNDYQLPDSDSDDDSEPPQRNNNTKQKTESEREHPNENHSDDEEEEEEDVTSTAEKLSLLSLAAEHDRVDILNSILAEEKDGPTTLLDGNDNSTIPPLHIAVSYGSVNATNCLLRMGADPSIRPNVNSIQEKTRPNEKSRSHLNRYDDASAWELVFGRDTIALNETTLENRRRTKIEPLDIPLSKREGIRHAFTAEALRCIGSDEVDRLRQLLTSGMPHQIDIGGKHLYDWSVEMGALKCEELLRPTQLRANSNGEETNGNGPKKSVVLNRGEPQSISSLLNRLDESQALSNALSSCLDNLGEEVAVCSGLLLLGSGASALASHVRSLRSSLESKQDELDRLQEAWVNSEDELEYWVKKCGPEGEKIASQIFLTKRGPPESNEDEEHQRQQLIGQIAASESKIRMLRVSIADLSEENARNLSEVEKRGLSGGINLVRGLREQIKDLDYKISLVKSGDAECCTKISLLQSKFHSMSQNPDKGSVTSTKKSGELPSVTAEIQPTGKTVESQLNDTGKPEKDSSVTVTSDQISTGQSTAIVLRPPGDRGFFPLSLWTILMRIIGLGDPQIRRQNSRSTPAAII</sequence>
<feature type="coiled-coil region" evidence="2">
    <location>
        <begin position="507"/>
        <end position="541"/>
    </location>
</feature>
<evidence type="ECO:0000256" key="1">
    <source>
        <dbReference type="PROSITE-ProRule" id="PRU00023"/>
    </source>
</evidence>
<evidence type="ECO:0000256" key="3">
    <source>
        <dbReference type="SAM" id="MobiDB-lite"/>
    </source>
</evidence>
<dbReference type="Proteomes" id="UP000198406">
    <property type="component" value="Unassembled WGS sequence"/>
</dbReference>
<dbReference type="AlphaFoldDB" id="A0A1Z5K0R6"/>
<feature type="compositionally biased region" description="Polar residues" evidence="3">
    <location>
        <begin position="622"/>
        <end position="637"/>
    </location>
</feature>
<accession>A0A1Z5K0R6</accession>
<dbReference type="EMBL" id="BDSP01000137">
    <property type="protein sequence ID" value="GAX19618.1"/>
    <property type="molecule type" value="Genomic_DNA"/>
</dbReference>
<name>A0A1Z5K0R6_FISSO</name>
<dbReference type="OrthoDB" id="45490at2759"/>
<dbReference type="PROSITE" id="PS50088">
    <property type="entry name" value="ANK_REPEAT"/>
    <property type="match status" value="1"/>
</dbReference>
<dbReference type="InterPro" id="IPR036770">
    <property type="entry name" value="Ankyrin_rpt-contain_sf"/>
</dbReference>
<keyword evidence="2" id="KW-0175">Coiled coil</keyword>
<dbReference type="InterPro" id="IPR002110">
    <property type="entry name" value="Ankyrin_rpt"/>
</dbReference>
<keyword evidence="1" id="KW-0040">ANK repeat</keyword>
<evidence type="ECO:0000313" key="4">
    <source>
        <dbReference type="EMBL" id="GAX19618.1"/>
    </source>
</evidence>
<evidence type="ECO:0000256" key="2">
    <source>
        <dbReference type="SAM" id="Coils"/>
    </source>
</evidence>
<feature type="region of interest" description="Disordered" evidence="3">
    <location>
        <begin position="375"/>
        <end position="394"/>
    </location>
</feature>
<keyword evidence="5" id="KW-1185">Reference proteome</keyword>
<protein>
    <submittedName>
        <fullName evidence="4">Uncharacterized protein</fullName>
    </submittedName>
</protein>
<feature type="compositionally biased region" description="Polar residues" evidence="3">
    <location>
        <begin position="375"/>
        <end position="386"/>
    </location>
</feature>
<organism evidence="4 5">
    <name type="scientific">Fistulifera solaris</name>
    <name type="common">Oleaginous diatom</name>
    <dbReference type="NCBI Taxonomy" id="1519565"/>
    <lineage>
        <taxon>Eukaryota</taxon>
        <taxon>Sar</taxon>
        <taxon>Stramenopiles</taxon>
        <taxon>Ochrophyta</taxon>
        <taxon>Bacillariophyta</taxon>
        <taxon>Bacillariophyceae</taxon>
        <taxon>Bacillariophycidae</taxon>
        <taxon>Naviculales</taxon>
        <taxon>Naviculaceae</taxon>
        <taxon>Fistulifera</taxon>
    </lineage>
</organism>
<feature type="compositionally biased region" description="Basic and acidic residues" evidence="3">
    <location>
        <begin position="53"/>
        <end position="87"/>
    </location>
</feature>
<evidence type="ECO:0000313" key="5">
    <source>
        <dbReference type="Proteomes" id="UP000198406"/>
    </source>
</evidence>
<feature type="compositionally biased region" description="Basic and acidic residues" evidence="3">
    <location>
        <begin position="151"/>
        <end position="164"/>
    </location>
</feature>
<proteinExistence type="predicted"/>
<feature type="compositionally biased region" description="Acidic residues" evidence="3">
    <location>
        <begin position="165"/>
        <end position="175"/>
    </location>
</feature>
<feature type="compositionally biased region" description="Polar residues" evidence="3">
    <location>
        <begin position="598"/>
        <end position="612"/>
    </location>
</feature>
<feature type="repeat" description="ANK" evidence="1">
    <location>
        <begin position="218"/>
        <end position="250"/>
    </location>
</feature>
<feature type="region of interest" description="Disordered" evidence="3">
    <location>
        <begin position="1"/>
        <end position="180"/>
    </location>
</feature>
<reference evidence="4 5" key="1">
    <citation type="journal article" date="2015" name="Plant Cell">
        <title>Oil accumulation by the oleaginous diatom Fistulifera solaris as revealed by the genome and transcriptome.</title>
        <authorList>
            <person name="Tanaka T."/>
            <person name="Maeda Y."/>
            <person name="Veluchamy A."/>
            <person name="Tanaka M."/>
            <person name="Abida H."/>
            <person name="Marechal E."/>
            <person name="Bowler C."/>
            <person name="Muto M."/>
            <person name="Sunaga Y."/>
            <person name="Tanaka M."/>
            <person name="Yoshino T."/>
            <person name="Taniguchi T."/>
            <person name="Fukuda Y."/>
            <person name="Nemoto M."/>
            <person name="Matsumoto M."/>
            <person name="Wong P.S."/>
            <person name="Aburatani S."/>
            <person name="Fujibuchi W."/>
        </authorList>
    </citation>
    <scope>NUCLEOTIDE SEQUENCE [LARGE SCALE GENOMIC DNA]</scope>
    <source>
        <strain evidence="4 5">JPCC DA0580</strain>
    </source>
</reference>
<dbReference type="SUPFAM" id="SSF48403">
    <property type="entry name" value="Ankyrin repeat"/>
    <property type="match status" value="1"/>
</dbReference>